<dbReference type="EMBL" id="JAHRHJ020000003">
    <property type="protein sequence ID" value="KAH9322357.1"/>
    <property type="molecule type" value="Genomic_DNA"/>
</dbReference>
<keyword evidence="2" id="KW-1185">Reference proteome</keyword>
<sequence length="107" mass="12041">NPSNPNSDGKVTTWKDNTKEGIQENHLVAGGMKRRHTSESSELDWDSVTENLMAIENPSDLVLQVVLELQLSFAAAAKMRREIHPRNNSKFVTKEEMNGLFAEFAIE</sequence>
<feature type="non-terminal residue" evidence="1">
    <location>
        <position position="107"/>
    </location>
</feature>
<evidence type="ECO:0000313" key="2">
    <source>
        <dbReference type="Proteomes" id="UP000824469"/>
    </source>
</evidence>
<evidence type="ECO:0000313" key="1">
    <source>
        <dbReference type="EMBL" id="KAH9322357.1"/>
    </source>
</evidence>
<comment type="caution">
    <text evidence="1">The sequence shown here is derived from an EMBL/GenBank/DDBJ whole genome shotgun (WGS) entry which is preliminary data.</text>
</comment>
<feature type="non-terminal residue" evidence="1">
    <location>
        <position position="1"/>
    </location>
</feature>
<protein>
    <submittedName>
        <fullName evidence="1">Uncharacterized protein</fullName>
    </submittedName>
</protein>
<accession>A0AA38LIK0</accession>
<dbReference type="Proteomes" id="UP000824469">
    <property type="component" value="Unassembled WGS sequence"/>
</dbReference>
<gene>
    <name evidence="1" type="ORF">KI387_016996</name>
</gene>
<dbReference type="AlphaFoldDB" id="A0AA38LIK0"/>
<proteinExistence type="predicted"/>
<organism evidence="1 2">
    <name type="scientific">Taxus chinensis</name>
    <name type="common">Chinese yew</name>
    <name type="synonym">Taxus wallichiana var. chinensis</name>
    <dbReference type="NCBI Taxonomy" id="29808"/>
    <lineage>
        <taxon>Eukaryota</taxon>
        <taxon>Viridiplantae</taxon>
        <taxon>Streptophyta</taxon>
        <taxon>Embryophyta</taxon>
        <taxon>Tracheophyta</taxon>
        <taxon>Spermatophyta</taxon>
        <taxon>Pinopsida</taxon>
        <taxon>Pinidae</taxon>
        <taxon>Conifers II</taxon>
        <taxon>Cupressales</taxon>
        <taxon>Taxaceae</taxon>
        <taxon>Taxus</taxon>
    </lineage>
</organism>
<reference evidence="1 2" key="1">
    <citation type="journal article" date="2021" name="Nat. Plants">
        <title>The Taxus genome provides insights into paclitaxel biosynthesis.</title>
        <authorList>
            <person name="Xiong X."/>
            <person name="Gou J."/>
            <person name="Liao Q."/>
            <person name="Li Y."/>
            <person name="Zhou Q."/>
            <person name="Bi G."/>
            <person name="Li C."/>
            <person name="Du R."/>
            <person name="Wang X."/>
            <person name="Sun T."/>
            <person name="Guo L."/>
            <person name="Liang H."/>
            <person name="Lu P."/>
            <person name="Wu Y."/>
            <person name="Zhang Z."/>
            <person name="Ro D.K."/>
            <person name="Shang Y."/>
            <person name="Huang S."/>
            <person name="Yan J."/>
        </authorList>
    </citation>
    <scope>NUCLEOTIDE SEQUENCE [LARGE SCALE GENOMIC DNA]</scope>
    <source>
        <strain evidence="1">Ta-2019</strain>
    </source>
</reference>
<name>A0AA38LIK0_TAXCH</name>